<name>A0ABU6UQG9_9FABA</name>
<gene>
    <name evidence="2" type="ORF">PIB30_081308</name>
</gene>
<evidence type="ECO:0000256" key="1">
    <source>
        <dbReference type="SAM" id="MobiDB-lite"/>
    </source>
</evidence>
<evidence type="ECO:0000313" key="3">
    <source>
        <dbReference type="Proteomes" id="UP001341840"/>
    </source>
</evidence>
<keyword evidence="3" id="KW-1185">Reference proteome</keyword>
<evidence type="ECO:0000313" key="2">
    <source>
        <dbReference type="EMBL" id="MED6163575.1"/>
    </source>
</evidence>
<dbReference type="Proteomes" id="UP001341840">
    <property type="component" value="Unassembled WGS sequence"/>
</dbReference>
<organism evidence="2 3">
    <name type="scientific">Stylosanthes scabra</name>
    <dbReference type="NCBI Taxonomy" id="79078"/>
    <lineage>
        <taxon>Eukaryota</taxon>
        <taxon>Viridiplantae</taxon>
        <taxon>Streptophyta</taxon>
        <taxon>Embryophyta</taxon>
        <taxon>Tracheophyta</taxon>
        <taxon>Spermatophyta</taxon>
        <taxon>Magnoliopsida</taxon>
        <taxon>eudicotyledons</taxon>
        <taxon>Gunneridae</taxon>
        <taxon>Pentapetalae</taxon>
        <taxon>rosids</taxon>
        <taxon>fabids</taxon>
        <taxon>Fabales</taxon>
        <taxon>Fabaceae</taxon>
        <taxon>Papilionoideae</taxon>
        <taxon>50 kb inversion clade</taxon>
        <taxon>dalbergioids sensu lato</taxon>
        <taxon>Dalbergieae</taxon>
        <taxon>Pterocarpus clade</taxon>
        <taxon>Stylosanthes</taxon>
    </lineage>
</organism>
<feature type="region of interest" description="Disordered" evidence="1">
    <location>
        <begin position="61"/>
        <end position="120"/>
    </location>
</feature>
<reference evidence="2 3" key="1">
    <citation type="journal article" date="2023" name="Plants (Basel)">
        <title>Bridging the Gap: Combining Genomics and Transcriptomics Approaches to Understand Stylosanthes scabra, an Orphan Legume from the Brazilian Caatinga.</title>
        <authorList>
            <person name="Ferreira-Neto J.R.C."/>
            <person name="da Silva M.D."/>
            <person name="Binneck E."/>
            <person name="de Melo N.F."/>
            <person name="da Silva R.H."/>
            <person name="de Melo A.L.T.M."/>
            <person name="Pandolfi V."/>
            <person name="Bustamante F.O."/>
            <person name="Brasileiro-Vidal A.C."/>
            <person name="Benko-Iseppon A.M."/>
        </authorList>
    </citation>
    <scope>NUCLEOTIDE SEQUENCE [LARGE SCALE GENOMIC DNA]</scope>
    <source>
        <tissue evidence="2">Leaves</tissue>
    </source>
</reference>
<sequence>MQGVTDIRHIHLTRIMRDFMYHASDGPRDQRLPLPILITRLAVAYEVGPFPEDEYLDILSKDTDCPFGDSKGEKRKARKAKIPRPSPPSISPPLVHPHSPQAQPSALASDIPTSSTTQPLDPFQQIMKMSRRLEPHDPHDTPDMQFTELLQVSSPEPELAAGVAPMMMIARRTELTKLDDQPRS</sequence>
<dbReference type="EMBL" id="JASCZI010122040">
    <property type="protein sequence ID" value="MED6163575.1"/>
    <property type="molecule type" value="Genomic_DNA"/>
</dbReference>
<accession>A0ABU6UQG9</accession>
<protein>
    <submittedName>
        <fullName evidence="2">Uncharacterized protein</fullName>
    </submittedName>
</protein>
<feature type="compositionally biased region" description="Polar residues" evidence="1">
    <location>
        <begin position="100"/>
        <end position="119"/>
    </location>
</feature>
<proteinExistence type="predicted"/>
<feature type="compositionally biased region" description="Basic residues" evidence="1">
    <location>
        <begin position="73"/>
        <end position="82"/>
    </location>
</feature>
<comment type="caution">
    <text evidence="2">The sequence shown here is derived from an EMBL/GenBank/DDBJ whole genome shotgun (WGS) entry which is preliminary data.</text>
</comment>
<feature type="compositionally biased region" description="Pro residues" evidence="1">
    <location>
        <begin position="84"/>
        <end position="95"/>
    </location>
</feature>